<proteinExistence type="predicted"/>
<gene>
    <name evidence="1" type="ORF">HID58_034353</name>
</gene>
<comment type="caution">
    <text evidence="1">The sequence shown here is derived from an EMBL/GenBank/DDBJ whole genome shotgun (WGS) entry which is preliminary data.</text>
</comment>
<evidence type="ECO:0000313" key="1">
    <source>
        <dbReference type="EMBL" id="KAH0911032.1"/>
    </source>
</evidence>
<evidence type="ECO:0000313" key="2">
    <source>
        <dbReference type="Proteomes" id="UP000824890"/>
    </source>
</evidence>
<accession>A0ABQ8C2T3</accession>
<reference evidence="1 2" key="1">
    <citation type="submission" date="2021-05" db="EMBL/GenBank/DDBJ databases">
        <title>Genome Assembly of Synthetic Allotetraploid Brassica napus Reveals Homoeologous Exchanges between Subgenomes.</title>
        <authorList>
            <person name="Davis J.T."/>
        </authorList>
    </citation>
    <scope>NUCLEOTIDE SEQUENCE [LARGE SCALE GENOMIC DNA]</scope>
    <source>
        <strain evidence="2">cv. Da-Ae</strain>
        <tissue evidence="1">Seedling</tissue>
    </source>
</reference>
<organism evidence="1 2">
    <name type="scientific">Brassica napus</name>
    <name type="common">Rape</name>
    <dbReference type="NCBI Taxonomy" id="3708"/>
    <lineage>
        <taxon>Eukaryota</taxon>
        <taxon>Viridiplantae</taxon>
        <taxon>Streptophyta</taxon>
        <taxon>Embryophyta</taxon>
        <taxon>Tracheophyta</taxon>
        <taxon>Spermatophyta</taxon>
        <taxon>Magnoliopsida</taxon>
        <taxon>eudicotyledons</taxon>
        <taxon>Gunneridae</taxon>
        <taxon>Pentapetalae</taxon>
        <taxon>rosids</taxon>
        <taxon>malvids</taxon>
        <taxon>Brassicales</taxon>
        <taxon>Brassicaceae</taxon>
        <taxon>Brassiceae</taxon>
        <taxon>Brassica</taxon>
    </lineage>
</organism>
<sequence>MILCFNDTRPGSQTGYVGGVKFSNNSPTSPPKFGVTQVVRQVVGVDSDVGDVFETGAEPVESSFYFVIMRTTVTISNLVQKAAESAKERERERGEKAVPETIHVMVPPYEAAKLSSSVQAVMGSCDRRGFDATSGLLSISVAREAGLKRLVVLRTRKIYYSAQRSSMDSPANTMDSSDKGCRLILETNSRKRSAPSSGIGISLSSKGLGRTMGRALDLLRRKGEYAFSFEFLDNIHLANDGKACSRLHCEICLAGDLSFPEKIFVGNDIYEIYLLHMGWVIRNLAFYEYKIRERTL</sequence>
<protein>
    <submittedName>
        <fullName evidence="1">Uncharacterized protein</fullName>
    </submittedName>
</protein>
<dbReference type="EMBL" id="JAGKQM010000009">
    <property type="protein sequence ID" value="KAH0911032.1"/>
    <property type="molecule type" value="Genomic_DNA"/>
</dbReference>
<name>A0ABQ8C2T3_BRANA</name>
<dbReference type="Proteomes" id="UP000824890">
    <property type="component" value="Unassembled WGS sequence"/>
</dbReference>
<keyword evidence="2" id="KW-1185">Reference proteome</keyword>